<comment type="catalytic activity">
    <reaction evidence="1 10">
        <text>ATP-independent breakage of single-stranded DNA, followed by passage and rejoining.</text>
        <dbReference type="EC" id="5.6.2.1"/>
    </reaction>
</comment>
<keyword evidence="8 10" id="KW-0238">DNA-binding</keyword>
<dbReference type="PROSITE" id="PS52039">
    <property type="entry name" value="TOPO_IA_2"/>
    <property type="match status" value="1"/>
</dbReference>
<comment type="caution">
    <text evidence="13">The sequence shown here is derived from an EMBL/GenBank/DDBJ whole genome shotgun (WGS) entry which is preliminary data.</text>
</comment>
<dbReference type="Pfam" id="PF01751">
    <property type="entry name" value="Toprim"/>
    <property type="match status" value="1"/>
</dbReference>
<keyword evidence="6" id="KW-0460">Magnesium</keyword>
<feature type="domain" description="Topo IA-type catalytic" evidence="12">
    <location>
        <begin position="133"/>
        <end position="541"/>
    </location>
</feature>
<protein>
    <recommendedName>
        <fullName evidence="10">DNA topoisomerase 1</fullName>
        <ecNumber evidence="10">5.6.2.1</ecNumber>
    </recommendedName>
    <alternativeName>
        <fullName evidence="10">DNA topoisomerase I</fullName>
    </alternativeName>
</protein>
<feature type="site" description="Interaction with DNA" evidence="10">
    <location>
        <position position="159"/>
    </location>
</feature>
<evidence type="ECO:0000256" key="4">
    <source>
        <dbReference type="ARBA" id="ARBA00022771"/>
    </source>
</evidence>
<dbReference type="InterPro" id="IPR000380">
    <property type="entry name" value="Topo_IA"/>
</dbReference>
<name>A0A1G2QF85_9BACT</name>
<dbReference type="InterPro" id="IPR003601">
    <property type="entry name" value="Topo_IA_2"/>
</dbReference>
<dbReference type="InterPro" id="IPR013497">
    <property type="entry name" value="Topo_IA_cen"/>
</dbReference>
<dbReference type="EC" id="5.6.2.1" evidence="10"/>
<dbReference type="Gene3D" id="3.30.65.10">
    <property type="entry name" value="Bacterial Topoisomerase I, domain 1"/>
    <property type="match status" value="3"/>
</dbReference>
<comment type="function">
    <text evidence="10">Releases the supercoiling and torsional tension of DNA, which is introduced during the DNA replication and transcription, by transiently cleaving and rejoining one strand of the DNA duplex. Introduces a single-strand break via transesterification at a target site in duplex DNA. The scissile phosphodiester is attacked by the catalytic tyrosine of the enzyme, resulting in the formation of a DNA-(5'-phosphotyrosyl)-enzyme intermediate and the expulsion of a 3'-OH DNA strand. The free DNA strand then undergoes passage around the unbroken strand, thus removing DNA supercoils. Finally, in the religation step, the DNA 3'-OH attacks the covalent intermediate to expel the active-site tyrosine and restore the DNA phosphodiester backbone.</text>
</comment>
<dbReference type="InterPro" id="IPR013824">
    <property type="entry name" value="Topo_IA_cen_sub1"/>
</dbReference>
<dbReference type="NCBIfam" id="TIGR01051">
    <property type="entry name" value="topA_bact"/>
    <property type="match status" value="1"/>
</dbReference>
<dbReference type="HAMAP" id="MF_00952">
    <property type="entry name" value="Topoisom_1_prok"/>
    <property type="match status" value="1"/>
</dbReference>
<dbReference type="Gene3D" id="2.70.20.10">
    <property type="entry name" value="Topoisomerase I, domain 3"/>
    <property type="match status" value="1"/>
</dbReference>
<dbReference type="CDD" id="cd03363">
    <property type="entry name" value="TOPRIM_TopoIA_TopoI"/>
    <property type="match status" value="1"/>
</dbReference>
<evidence type="ECO:0000256" key="9">
    <source>
        <dbReference type="ARBA" id="ARBA00023235"/>
    </source>
</evidence>
<dbReference type="GO" id="GO:0008270">
    <property type="term" value="F:zinc ion binding"/>
    <property type="evidence" value="ECO:0007669"/>
    <property type="project" value="UniProtKB-KW"/>
</dbReference>
<evidence type="ECO:0000313" key="13">
    <source>
        <dbReference type="EMBL" id="OHA59264.1"/>
    </source>
</evidence>
<dbReference type="PANTHER" id="PTHR42785:SF1">
    <property type="entry name" value="DNA TOPOISOMERASE"/>
    <property type="match status" value="1"/>
</dbReference>
<evidence type="ECO:0000256" key="5">
    <source>
        <dbReference type="ARBA" id="ARBA00022833"/>
    </source>
</evidence>
<dbReference type="Pfam" id="PF01396">
    <property type="entry name" value="Zn_ribbon_Top1"/>
    <property type="match status" value="3"/>
</dbReference>
<sequence length="728" mass="80619">MKLLIVESPAKAKTIAKYLDNAYTVRASVGHIRDLPKSNKNAIDIEGGFVPNYEIAKDKHKIVAELRQLAKKADEVVLATDPDREGEAIAWHIAQVLGLDRTKSQAKNLKRITFHEITKEAVQAAMLSPRQIDQNLRQAQEARRVLDRLFGYDLSGLIWKKLRYGLSAGRVQSPALRILVEREKLIQAFQPEAFWVIGALFETAKGQSIPFTAGVEPKNENEATQIVTAAKHTTWTIGDIKESEAKRQPRAPFTTSTLQQTASSRLGYSPSQTMRLAQKLYEKGLITYMRTDSTFLGAQAMAAIAGVVKDSFGSEHYESHQYVRKSKNAQEAHEAIRPAHATTKSAGASEPEKKLYRLIWERTVSSQMKPALTLRTKLIAKAADQAVPEFYANGSQVLYPGWLLADPRARGEDIDLPPLNPGDPLQLLSIEAEGKETQPPPRYTEAGLVKELERRGIGRPSTYAPTIKTIVDRGYVEKENRSLRPTDMGELVSDFLSEHFATYISDDFTALMENELDEIASGQREYIKTLADFYGPFTKAIKSKNKIDKISNLGEAPAGTKCPDCEGKMIIKLGKGGKFYSCAKFPNCVGARTLEGKVLEGPKDTGRLCPKCAKANLVEKEGRFGRFIACGNYPKCKHIEQDPNAEKPGDTGVACPECKKGTMVEKRGRFGLFYGCSHYPDCKHIIKAKPTGALCPDCGALIMQGTKTIPDRCSNKACPRHNPHKLDK</sequence>
<dbReference type="CDD" id="cd00186">
    <property type="entry name" value="TOP1Ac"/>
    <property type="match status" value="1"/>
</dbReference>
<dbReference type="InterPro" id="IPR013498">
    <property type="entry name" value="Topo_IA_Znf"/>
</dbReference>
<dbReference type="STRING" id="1802439.A2589_03580"/>
<dbReference type="SUPFAM" id="SSF56712">
    <property type="entry name" value="Prokaryotic type I DNA topoisomerase"/>
    <property type="match status" value="1"/>
</dbReference>
<organism evidence="13 14">
    <name type="scientific">Candidatus Vogelbacteria bacterium RIFOXYD1_FULL_46_19</name>
    <dbReference type="NCBI Taxonomy" id="1802439"/>
    <lineage>
        <taxon>Bacteria</taxon>
        <taxon>Candidatus Vogeliibacteriota</taxon>
    </lineage>
</organism>
<dbReference type="InterPro" id="IPR006171">
    <property type="entry name" value="TOPRIM_dom"/>
</dbReference>
<dbReference type="Gene3D" id="1.10.460.10">
    <property type="entry name" value="Topoisomerase I, domain 2"/>
    <property type="match status" value="1"/>
</dbReference>
<dbReference type="GO" id="GO:0006265">
    <property type="term" value="P:DNA topological change"/>
    <property type="evidence" value="ECO:0007669"/>
    <property type="project" value="UniProtKB-UniRule"/>
</dbReference>
<dbReference type="Pfam" id="PF01131">
    <property type="entry name" value="Topoisom_bac"/>
    <property type="match status" value="1"/>
</dbReference>
<dbReference type="InterPro" id="IPR034149">
    <property type="entry name" value="TOPRIM_TopoI"/>
</dbReference>
<keyword evidence="7 10" id="KW-0799">Topoisomerase</keyword>
<dbReference type="PROSITE" id="PS00396">
    <property type="entry name" value="TOPO_IA_1"/>
    <property type="match status" value="1"/>
</dbReference>
<dbReference type="SMART" id="SM00436">
    <property type="entry name" value="TOP1Bc"/>
    <property type="match status" value="1"/>
</dbReference>
<evidence type="ECO:0000313" key="14">
    <source>
        <dbReference type="Proteomes" id="UP000177838"/>
    </source>
</evidence>
<reference evidence="13 14" key="1">
    <citation type="journal article" date="2016" name="Nat. Commun.">
        <title>Thousands of microbial genomes shed light on interconnected biogeochemical processes in an aquifer system.</title>
        <authorList>
            <person name="Anantharaman K."/>
            <person name="Brown C.T."/>
            <person name="Hug L.A."/>
            <person name="Sharon I."/>
            <person name="Castelle C.J."/>
            <person name="Probst A.J."/>
            <person name="Thomas B.C."/>
            <person name="Singh A."/>
            <person name="Wilkins M.J."/>
            <person name="Karaoz U."/>
            <person name="Brodie E.L."/>
            <person name="Williams K.H."/>
            <person name="Hubbard S.S."/>
            <person name="Banfield J.F."/>
        </authorList>
    </citation>
    <scope>NUCLEOTIDE SEQUENCE [LARGE SCALE GENOMIC DNA]</scope>
</reference>
<dbReference type="PRINTS" id="PR00417">
    <property type="entry name" value="PRTPISMRASEI"/>
</dbReference>
<keyword evidence="9 10" id="KW-0413">Isomerase</keyword>
<dbReference type="Gene3D" id="3.40.50.140">
    <property type="match status" value="1"/>
</dbReference>
<feature type="site" description="Interaction with DNA" evidence="10">
    <location>
        <position position="144"/>
    </location>
</feature>
<feature type="domain" description="Toprim" evidence="11">
    <location>
        <begin position="1"/>
        <end position="117"/>
    </location>
</feature>
<proteinExistence type="inferred from homology"/>
<feature type="site" description="Interaction with DNA" evidence="10">
    <location>
        <position position="31"/>
    </location>
</feature>
<evidence type="ECO:0000256" key="2">
    <source>
        <dbReference type="ARBA" id="ARBA00009446"/>
    </source>
</evidence>
<evidence type="ECO:0000256" key="8">
    <source>
        <dbReference type="ARBA" id="ARBA00023125"/>
    </source>
</evidence>
<dbReference type="EMBL" id="MHTK01000008">
    <property type="protein sequence ID" value="OHA59264.1"/>
    <property type="molecule type" value="Genomic_DNA"/>
</dbReference>
<keyword evidence="3" id="KW-0479">Metal-binding</keyword>
<feature type="site" description="Interaction with DNA" evidence="10">
    <location>
        <position position="147"/>
    </location>
</feature>
<dbReference type="PANTHER" id="PTHR42785">
    <property type="entry name" value="DNA TOPOISOMERASE, TYPE IA, CORE"/>
    <property type="match status" value="1"/>
</dbReference>
<evidence type="ECO:0000256" key="1">
    <source>
        <dbReference type="ARBA" id="ARBA00000213"/>
    </source>
</evidence>
<dbReference type="Proteomes" id="UP000177838">
    <property type="component" value="Unassembled WGS sequence"/>
</dbReference>
<evidence type="ECO:0000256" key="6">
    <source>
        <dbReference type="ARBA" id="ARBA00022842"/>
    </source>
</evidence>
<dbReference type="PROSITE" id="PS50880">
    <property type="entry name" value="TOPRIM"/>
    <property type="match status" value="1"/>
</dbReference>
<feature type="site" description="Interaction with DNA" evidence="10">
    <location>
        <position position="473"/>
    </location>
</feature>
<evidence type="ECO:0000256" key="10">
    <source>
        <dbReference type="HAMAP-Rule" id="MF_00952"/>
    </source>
</evidence>
<dbReference type="SMART" id="SM00437">
    <property type="entry name" value="TOP1Ac"/>
    <property type="match status" value="1"/>
</dbReference>
<dbReference type="InterPro" id="IPR013825">
    <property type="entry name" value="Topo_IA_cen_sub2"/>
</dbReference>
<accession>A0A1G2QF85</accession>
<feature type="active site" description="O-(5'-phospho-DNA)-tyrosine intermediate" evidence="10">
    <location>
        <position position="288"/>
    </location>
</feature>
<comment type="subunit">
    <text evidence="10">Monomer.</text>
</comment>
<dbReference type="InterPro" id="IPR023405">
    <property type="entry name" value="Topo_IA_core_domain"/>
</dbReference>
<dbReference type="GO" id="GO:0003677">
    <property type="term" value="F:DNA binding"/>
    <property type="evidence" value="ECO:0007669"/>
    <property type="project" value="UniProtKB-KW"/>
</dbReference>
<dbReference type="AlphaFoldDB" id="A0A1G2QF85"/>
<dbReference type="InterPro" id="IPR005733">
    <property type="entry name" value="TopoI_bac-type"/>
</dbReference>
<evidence type="ECO:0000259" key="11">
    <source>
        <dbReference type="PROSITE" id="PS50880"/>
    </source>
</evidence>
<keyword evidence="4" id="KW-0863">Zinc-finger</keyword>
<dbReference type="InterPro" id="IPR023406">
    <property type="entry name" value="Topo_IA_AS"/>
</dbReference>
<feature type="site" description="Interaction with DNA" evidence="10">
    <location>
        <position position="290"/>
    </location>
</feature>
<dbReference type="InterPro" id="IPR013826">
    <property type="entry name" value="Topo_IA_cen_sub3"/>
</dbReference>
<feature type="region of interest" description="Interaction with DNA" evidence="10">
    <location>
        <begin position="167"/>
        <end position="172"/>
    </location>
</feature>
<comment type="similarity">
    <text evidence="2 10">Belongs to the type IA topoisomerase family.</text>
</comment>
<dbReference type="Gene3D" id="1.10.290.10">
    <property type="entry name" value="Topoisomerase I, domain 4"/>
    <property type="match status" value="1"/>
</dbReference>
<dbReference type="SUPFAM" id="SSF57783">
    <property type="entry name" value="Zinc beta-ribbon"/>
    <property type="match status" value="2"/>
</dbReference>
<evidence type="ECO:0000256" key="3">
    <source>
        <dbReference type="ARBA" id="ARBA00022723"/>
    </source>
</evidence>
<evidence type="ECO:0000259" key="12">
    <source>
        <dbReference type="PROSITE" id="PS52039"/>
    </source>
</evidence>
<dbReference type="SMART" id="SM00493">
    <property type="entry name" value="TOPRIM"/>
    <property type="match status" value="1"/>
</dbReference>
<feature type="site" description="Interaction with DNA" evidence="10">
    <location>
        <position position="152"/>
    </location>
</feature>
<keyword evidence="5" id="KW-0862">Zinc</keyword>
<gene>
    <name evidence="10" type="primary">topA</name>
    <name evidence="13" type="ORF">A2589_03580</name>
</gene>
<feature type="site" description="Interaction with DNA" evidence="10">
    <location>
        <position position="143"/>
    </location>
</feature>
<dbReference type="InterPro" id="IPR003602">
    <property type="entry name" value="Topo_IA_DNA-bd_dom"/>
</dbReference>
<dbReference type="GO" id="GO:0003917">
    <property type="term" value="F:DNA topoisomerase type I (single strand cut, ATP-independent) activity"/>
    <property type="evidence" value="ECO:0007669"/>
    <property type="project" value="UniProtKB-UniRule"/>
</dbReference>
<dbReference type="InterPro" id="IPR028612">
    <property type="entry name" value="Topoisom_1_IA"/>
</dbReference>
<evidence type="ECO:0000256" key="7">
    <source>
        <dbReference type="ARBA" id="ARBA00023029"/>
    </source>
</evidence>
<dbReference type="GO" id="GO:0005694">
    <property type="term" value="C:chromosome"/>
    <property type="evidence" value="ECO:0007669"/>
    <property type="project" value="InterPro"/>
</dbReference>